<evidence type="ECO:0000256" key="1">
    <source>
        <dbReference type="SAM" id="Phobius"/>
    </source>
</evidence>
<keyword evidence="1" id="KW-1133">Transmembrane helix</keyword>
<dbReference type="AlphaFoldDB" id="A0A0A9B3F7"/>
<keyword evidence="1" id="KW-0472">Membrane</keyword>
<dbReference type="EMBL" id="GBRH01244028">
    <property type="protein sequence ID" value="JAD53867.1"/>
    <property type="molecule type" value="Transcribed_RNA"/>
</dbReference>
<evidence type="ECO:0000313" key="2">
    <source>
        <dbReference type="EMBL" id="JAD53867.1"/>
    </source>
</evidence>
<sequence>MLPSCGDEETSEEPSMYFFLLIVSWKVFVCQFPPFTFFCLAFKLFRAVVVWF</sequence>
<keyword evidence="1" id="KW-0812">Transmembrane</keyword>
<name>A0A0A9B3F7_ARUDO</name>
<organism evidence="2">
    <name type="scientific">Arundo donax</name>
    <name type="common">Giant reed</name>
    <name type="synonym">Donax arundinaceus</name>
    <dbReference type="NCBI Taxonomy" id="35708"/>
    <lineage>
        <taxon>Eukaryota</taxon>
        <taxon>Viridiplantae</taxon>
        <taxon>Streptophyta</taxon>
        <taxon>Embryophyta</taxon>
        <taxon>Tracheophyta</taxon>
        <taxon>Spermatophyta</taxon>
        <taxon>Magnoliopsida</taxon>
        <taxon>Liliopsida</taxon>
        <taxon>Poales</taxon>
        <taxon>Poaceae</taxon>
        <taxon>PACMAD clade</taxon>
        <taxon>Arundinoideae</taxon>
        <taxon>Arundineae</taxon>
        <taxon>Arundo</taxon>
    </lineage>
</organism>
<reference evidence="2" key="1">
    <citation type="submission" date="2014-09" db="EMBL/GenBank/DDBJ databases">
        <authorList>
            <person name="Magalhaes I.L.F."/>
            <person name="Oliveira U."/>
            <person name="Santos F.R."/>
            <person name="Vidigal T.H.D.A."/>
            <person name="Brescovit A.D."/>
            <person name="Santos A.J."/>
        </authorList>
    </citation>
    <scope>NUCLEOTIDE SEQUENCE</scope>
    <source>
        <tissue evidence="2">Shoot tissue taken approximately 20 cm above the soil surface</tissue>
    </source>
</reference>
<reference evidence="2" key="2">
    <citation type="journal article" date="2015" name="Data Brief">
        <title>Shoot transcriptome of the giant reed, Arundo donax.</title>
        <authorList>
            <person name="Barrero R.A."/>
            <person name="Guerrero F.D."/>
            <person name="Moolhuijzen P."/>
            <person name="Goolsby J.A."/>
            <person name="Tidwell J."/>
            <person name="Bellgard S.E."/>
            <person name="Bellgard M.I."/>
        </authorList>
    </citation>
    <scope>NUCLEOTIDE SEQUENCE</scope>
    <source>
        <tissue evidence="2">Shoot tissue taken approximately 20 cm above the soil surface</tissue>
    </source>
</reference>
<feature type="transmembrane region" description="Helical" evidence="1">
    <location>
        <begin position="16"/>
        <end position="42"/>
    </location>
</feature>
<accession>A0A0A9B3F7</accession>
<protein>
    <submittedName>
        <fullName evidence="2">Uncharacterized protein</fullName>
    </submittedName>
</protein>
<proteinExistence type="predicted"/>